<evidence type="ECO:0000256" key="1">
    <source>
        <dbReference type="ARBA" id="ARBA00004496"/>
    </source>
</evidence>
<keyword evidence="3" id="KW-0963">Cytoplasm</keyword>
<evidence type="ECO:0000256" key="4">
    <source>
        <dbReference type="ARBA" id="ARBA00023017"/>
    </source>
</evidence>
<comment type="subcellular location">
    <subcellularLocation>
        <location evidence="1">Cytoplasm</location>
    </subcellularLocation>
</comment>
<evidence type="ECO:0000256" key="3">
    <source>
        <dbReference type="ARBA" id="ARBA00022490"/>
    </source>
</evidence>
<feature type="coiled-coil region" evidence="5">
    <location>
        <begin position="141"/>
        <end position="168"/>
    </location>
</feature>
<evidence type="ECO:0000313" key="7">
    <source>
        <dbReference type="Proteomes" id="UP001557470"/>
    </source>
</evidence>
<keyword evidence="5" id="KW-0175">Coiled coil</keyword>
<dbReference type="Pfam" id="PF04912">
    <property type="entry name" value="Dynamitin"/>
    <property type="match status" value="1"/>
</dbReference>
<protein>
    <recommendedName>
        <fullName evidence="8">Dynactin subunit 2</fullName>
    </recommendedName>
</protein>
<evidence type="ECO:0008006" key="8">
    <source>
        <dbReference type="Google" id="ProtNLM"/>
    </source>
</evidence>
<name>A0ABD0WPY4_UMBPY</name>
<gene>
    <name evidence="6" type="ORF">UPYG_G00177290</name>
</gene>
<dbReference type="Proteomes" id="UP001557470">
    <property type="component" value="Unassembled WGS sequence"/>
</dbReference>
<evidence type="ECO:0000313" key="6">
    <source>
        <dbReference type="EMBL" id="KAL0978894.1"/>
    </source>
</evidence>
<comment type="similarity">
    <text evidence="2">Belongs to the dynactin subunit 2 family.</text>
</comment>
<keyword evidence="7" id="KW-1185">Reference proteome</keyword>
<keyword evidence="4" id="KW-0243">Dynein</keyword>
<organism evidence="6 7">
    <name type="scientific">Umbra pygmaea</name>
    <name type="common">Eastern mudminnow</name>
    <dbReference type="NCBI Taxonomy" id="75934"/>
    <lineage>
        <taxon>Eukaryota</taxon>
        <taxon>Metazoa</taxon>
        <taxon>Chordata</taxon>
        <taxon>Craniata</taxon>
        <taxon>Vertebrata</taxon>
        <taxon>Euteleostomi</taxon>
        <taxon>Actinopterygii</taxon>
        <taxon>Neopterygii</taxon>
        <taxon>Teleostei</taxon>
        <taxon>Protacanthopterygii</taxon>
        <taxon>Esociformes</taxon>
        <taxon>Umbridae</taxon>
        <taxon>Umbra</taxon>
    </lineage>
</organism>
<dbReference type="AlphaFoldDB" id="A0ABD0WPY4"/>
<accession>A0ABD0WPY4</accession>
<feature type="non-terminal residue" evidence="6">
    <location>
        <position position="1"/>
    </location>
</feature>
<dbReference type="PANTHER" id="PTHR15346">
    <property type="entry name" value="DYNACTIN SUBUNIT"/>
    <property type="match status" value="1"/>
</dbReference>
<sequence>TQEEEEEELSSCHGLCWRVVWLPVERHRPFHYGSSLTTMADPKYANLPGIAINEPDVYETSDLPEDDQAQFESEELCSDSVERIVINPNAAYDKFKDKYVSTRGVDFSDRISQSRRVGYESGVYEILSEGCGVKETPQQKYQRLVTEIQELSQEVEDIQVTIKDSSAEERLTPVALAQQAAQLKQHLVAAHLDTLLGPQAHLNLADPDGALTKRLLTQLEVARGSRGGMGEGRASATAKAPDGVVLYELHSRPDQERFTDAAKMAELERRLAELEAAVGPGSDKPGPLSAGVQGASLMETMELLQAKVSALDSATLDQVEARLQSVLGKMNEIAKHKSAIEDADTQNKVSQLYDKVQKWDSMASVLPQVVQRLTAVKDLHVQAMQFGQLLTHLDTTQQMINNSLKENGTLLSQVQTTMKENLLTVEENFSSLDQRMKKLNK</sequence>
<dbReference type="InterPro" id="IPR028133">
    <property type="entry name" value="Dynamitin"/>
</dbReference>
<dbReference type="GO" id="GO:0005737">
    <property type="term" value="C:cytoplasm"/>
    <property type="evidence" value="ECO:0007669"/>
    <property type="project" value="UniProtKB-SubCell"/>
</dbReference>
<reference evidence="6 7" key="1">
    <citation type="submission" date="2024-06" db="EMBL/GenBank/DDBJ databases">
        <authorList>
            <person name="Pan Q."/>
            <person name="Wen M."/>
            <person name="Jouanno E."/>
            <person name="Zahm M."/>
            <person name="Klopp C."/>
            <person name="Cabau C."/>
            <person name="Louis A."/>
            <person name="Berthelot C."/>
            <person name="Parey E."/>
            <person name="Roest Crollius H."/>
            <person name="Montfort J."/>
            <person name="Robinson-Rechavi M."/>
            <person name="Bouchez O."/>
            <person name="Lampietro C."/>
            <person name="Lopez Roques C."/>
            <person name="Donnadieu C."/>
            <person name="Postlethwait J."/>
            <person name="Bobe J."/>
            <person name="Verreycken H."/>
            <person name="Guiguen Y."/>
        </authorList>
    </citation>
    <scope>NUCLEOTIDE SEQUENCE [LARGE SCALE GENOMIC DNA]</scope>
    <source>
        <strain evidence="6">Up_M1</strain>
        <tissue evidence="6">Testis</tissue>
    </source>
</reference>
<dbReference type="EMBL" id="JAGEUA010000005">
    <property type="protein sequence ID" value="KAL0978894.1"/>
    <property type="molecule type" value="Genomic_DNA"/>
</dbReference>
<comment type="caution">
    <text evidence="6">The sequence shown here is derived from an EMBL/GenBank/DDBJ whole genome shotgun (WGS) entry which is preliminary data.</text>
</comment>
<dbReference type="GO" id="GO:0030286">
    <property type="term" value="C:dynein complex"/>
    <property type="evidence" value="ECO:0007669"/>
    <property type="project" value="UniProtKB-KW"/>
</dbReference>
<proteinExistence type="inferred from homology"/>
<evidence type="ECO:0000256" key="5">
    <source>
        <dbReference type="SAM" id="Coils"/>
    </source>
</evidence>
<evidence type="ECO:0000256" key="2">
    <source>
        <dbReference type="ARBA" id="ARBA00006176"/>
    </source>
</evidence>